<protein>
    <submittedName>
        <fullName evidence="1">Uncharacterized protein</fullName>
    </submittedName>
</protein>
<dbReference type="KEGG" id="slr:L21SP2_2598"/>
<dbReference type="EMBL" id="CP006939">
    <property type="protein sequence ID" value="AHC15950.1"/>
    <property type="molecule type" value="Genomic_DNA"/>
</dbReference>
<reference evidence="1 2" key="1">
    <citation type="journal article" date="2015" name="Stand. Genomic Sci.">
        <title>Complete genome sequence and description of Salinispira pacifica gen. nov., sp. nov., a novel spirochaete isolated form a hypersaline microbial mat.</title>
        <authorList>
            <person name="Ben Hania W."/>
            <person name="Joseph M."/>
            <person name="Schumann P."/>
            <person name="Bunk B."/>
            <person name="Fiebig A."/>
            <person name="Sproer C."/>
            <person name="Klenk H.P."/>
            <person name="Fardeau M.L."/>
            <person name="Spring S."/>
        </authorList>
    </citation>
    <scope>NUCLEOTIDE SEQUENCE [LARGE SCALE GENOMIC DNA]</scope>
    <source>
        <strain evidence="1 2">L21-RPul-D2</strain>
    </source>
</reference>
<evidence type="ECO:0000313" key="1">
    <source>
        <dbReference type="EMBL" id="AHC15950.1"/>
    </source>
</evidence>
<dbReference type="AlphaFoldDB" id="V5WJW2"/>
<name>V5WJW2_9SPIO</name>
<gene>
    <name evidence="1" type="ORF">L21SP2_2598</name>
</gene>
<dbReference type="HOGENOM" id="CLU_3257634_0_0_12"/>
<evidence type="ECO:0000313" key="2">
    <source>
        <dbReference type="Proteomes" id="UP000018680"/>
    </source>
</evidence>
<dbReference type="Proteomes" id="UP000018680">
    <property type="component" value="Chromosome"/>
</dbReference>
<keyword evidence="2" id="KW-1185">Reference proteome</keyword>
<proteinExistence type="predicted"/>
<accession>V5WJW2</accession>
<sequence>MPGGRNASAFRKLNNTPSSGYVQVTACPKTAVSGCDRTNLLM</sequence>
<organism evidence="1 2">
    <name type="scientific">Salinispira pacifica</name>
    <dbReference type="NCBI Taxonomy" id="1307761"/>
    <lineage>
        <taxon>Bacteria</taxon>
        <taxon>Pseudomonadati</taxon>
        <taxon>Spirochaetota</taxon>
        <taxon>Spirochaetia</taxon>
        <taxon>Spirochaetales</taxon>
        <taxon>Spirochaetaceae</taxon>
        <taxon>Salinispira</taxon>
    </lineage>
</organism>